<comment type="caution">
    <text evidence="1">The sequence shown here is derived from an EMBL/GenBank/DDBJ whole genome shotgun (WGS) entry which is preliminary data.</text>
</comment>
<dbReference type="EMBL" id="CM042009">
    <property type="protein sequence ID" value="KAI3791033.1"/>
    <property type="molecule type" value="Genomic_DNA"/>
</dbReference>
<organism evidence="1 2">
    <name type="scientific">Cichorium intybus</name>
    <name type="common">Chicory</name>
    <dbReference type="NCBI Taxonomy" id="13427"/>
    <lineage>
        <taxon>Eukaryota</taxon>
        <taxon>Viridiplantae</taxon>
        <taxon>Streptophyta</taxon>
        <taxon>Embryophyta</taxon>
        <taxon>Tracheophyta</taxon>
        <taxon>Spermatophyta</taxon>
        <taxon>Magnoliopsida</taxon>
        <taxon>eudicotyledons</taxon>
        <taxon>Gunneridae</taxon>
        <taxon>Pentapetalae</taxon>
        <taxon>asterids</taxon>
        <taxon>campanulids</taxon>
        <taxon>Asterales</taxon>
        <taxon>Asteraceae</taxon>
        <taxon>Cichorioideae</taxon>
        <taxon>Cichorieae</taxon>
        <taxon>Cichoriinae</taxon>
        <taxon>Cichorium</taxon>
    </lineage>
</organism>
<reference evidence="2" key="1">
    <citation type="journal article" date="2022" name="Mol. Ecol. Resour.">
        <title>The genomes of chicory, endive, great burdock and yacon provide insights into Asteraceae palaeo-polyploidization history and plant inulin production.</title>
        <authorList>
            <person name="Fan W."/>
            <person name="Wang S."/>
            <person name="Wang H."/>
            <person name="Wang A."/>
            <person name="Jiang F."/>
            <person name="Liu H."/>
            <person name="Zhao H."/>
            <person name="Xu D."/>
            <person name="Zhang Y."/>
        </authorList>
    </citation>
    <scope>NUCLEOTIDE SEQUENCE [LARGE SCALE GENOMIC DNA]</scope>
    <source>
        <strain evidence="2">cv. Punajuju</strain>
    </source>
</reference>
<dbReference type="Proteomes" id="UP001055811">
    <property type="component" value="Linkage Group LG01"/>
</dbReference>
<reference evidence="1 2" key="2">
    <citation type="journal article" date="2022" name="Mol. Ecol. Resour.">
        <title>The genomes of chicory, endive, great burdock and yacon provide insights into Asteraceae paleo-polyploidization history and plant inulin production.</title>
        <authorList>
            <person name="Fan W."/>
            <person name="Wang S."/>
            <person name="Wang H."/>
            <person name="Wang A."/>
            <person name="Jiang F."/>
            <person name="Liu H."/>
            <person name="Zhao H."/>
            <person name="Xu D."/>
            <person name="Zhang Y."/>
        </authorList>
    </citation>
    <scope>NUCLEOTIDE SEQUENCE [LARGE SCALE GENOMIC DNA]</scope>
    <source>
        <strain evidence="2">cv. Punajuju</strain>
        <tissue evidence="1">Leaves</tissue>
    </source>
</reference>
<protein>
    <submittedName>
        <fullName evidence="1">Uncharacterized protein</fullName>
    </submittedName>
</protein>
<gene>
    <name evidence="1" type="ORF">L2E82_04576</name>
</gene>
<evidence type="ECO:0000313" key="2">
    <source>
        <dbReference type="Proteomes" id="UP001055811"/>
    </source>
</evidence>
<accession>A0ACB9H5A2</accession>
<name>A0ACB9H5A2_CICIN</name>
<evidence type="ECO:0000313" key="1">
    <source>
        <dbReference type="EMBL" id="KAI3791033.1"/>
    </source>
</evidence>
<sequence length="533" mass="59529">MMQIGSTVQAHNLDVFQARFSVNCYGSSVKPAIKACLSKTSMKTTSLSTTKFTREHLLNLEKLIGRQPQVIQSEPTVAERDNADNGLPESRGKSLPEGLNLPQIWLENKAAEEMSPRHLNRLQRLLSKNGIEYSPRNSLASRWREYQGSNNWAGLLDPLDENLRREMVRYGEFIQAAYHCFHSDPATSGKEPPSPRQVALPDRSYRVTKTLYATASVGLPDWVDKVAPDLEWMTQRTSCIGYVAVCEDQREISRMGRRDIVISLRGTATCLEWAENMRDLLVKIPGKNDQSFGQPKVQCGFLSLYKTAGAHVSSLAESVVTEIKRLTELYKGENLSISVTGHSLGAALALLVADDLSTCAKDMPPIAVYTFGGPRVGNRAFTKKLSSQHVKVLRIVNSKDIITRVPGMFVSEELDKKLRQSKNTNTVLNILDNTMPWAYAHAGTELRVDTRNSPYLKPDADVSCCHDLEAYLHLVDGFLASNCPFRSNAKRSLVKLLHEQNSNVKKLYTSKARGLKLNLERDMQMSNCLQSPS</sequence>
<keyword evidence="2" id="KW-1185">Reference proteome</keyword>
<proteinExistence type="predicted"/>